<sequence>MAAAWYCGAYSIIMALIGGNPVPKFTVWQCIVLAALAYTAFVWAKSRSLPQRQAERTTRGLVNPYVQLSQDGSTAMYFKIQPGSLSYRLQDLSHAQLRGYDLGRGVYALFLAAGEGSSESSAVPGQLRRGDDKIAHAHLKDASIRLVWYADEDVETEKTPIPKGVVLIHTSPKEEKAVLLDAILQSSIRP</sequence>
<keyword evidence="3" id="KW-1185">Reference proteome</keyword>
<dbReference type="GeneID" id="89942771"/>
<comment type="caution">
    <text evidence="2">The sequence shown here is derived from an EMBL/GenBank/DDBJ whole genome shotgun (WGS) entry which is preliminary data.</text>
</comment>
<dbReference type="RefSeq" id="XP_064666553.1">
    <property type="nucleotide sequence ID" value="XM_064818645.1"/>
</dbReference>
<evidence type="ECO:0000313" key="3">
    <source>
        <dbReference type="Proteomes" id="UP001302812"/>
    </source>
</evidence>
<keyword evidence="1" id="KW-0812">Transmembrane</keyword>
<keyword evidence="1" id="KW-0472">Membrane</keyword>
<proteinExistence type="predicted"/>
<evidence type="ECO:0000256" key="1">
    <source>
        <dbReference type="SAM" id="Phobius"/>
    </source>
</evidence>
<reference evidence="2" key="1">
    <citation type="journal article" date="2023" name="Mol. Phylogenet. Evol.">
        <title>Genome-scale phylogeny and comparative genomics of the fungal order Sordariales.</title>
        <authorList>
            <person name="Hensen N."/>
            <person name="Bonometti L."/>
            <person name="Westerberg I."/>
            <person name="Brannstrom I.O."/>
            <person name="Guillou S."/>
            <person name="Cros-Aarteil S."/>
            <person name="Calhoun S."/>
            <person name="Haridas S."/>
            <person name="Kuo A."/>
            <person name="Mondo S."/>
            <person name="Pangilinan J."/>
            <person name="Riley R."/>
            <person name="LaButti K."/>
            <person name="Andreopoulos B."/>
            <person name="Lipzen A."/>
            <person name="Chen C."/>
            <person name="Yan M."/>
            <person name="Daum C."/>
            <person name="Ng V."/>
            <person name="Clum A."/>
            <person name="Steindorff A."/>
            <person name="Ohm R.A."/>
            <person name="Martin F."/>
            <person name="Silar P."/>
            <person name="Natvig D.O."/>
            <person name="Lalanne C."/>
            <person name="Gautier V."/>
            <person name="Ament-Velasquez S.L."/>
            <person name="Kruys A."/>
            <person name="Hutchinson M.I."/>
            <person name="Powell A.J."/>
            <person name="Barry K."/>
            <person name="Miller A.N."/>
            <person name="Grigoriev I.V."/>
            <person name="Debuchy R."/>
            <person name="Gladieux P."/>
            <person name="Hiltunen Thoren M."/>
            <person name="Johannesson H."/>
        </authorList>
    </citation>
    <scope>NUCLEOTIDE SEQUENCE</scope>
    <source>
        <strain evidence="2">CBS 508.74</strain>
    </source>
</reference>
<dbReference type="AlphaFoldDB" id="A0AAN6QEY0"/>
<organism evidence="2 3">
    <name type="scientific">Canariomyces notabilis</name>
    <dbReference type="NCBI Taxonomy" id="2074819"/>
    <lineage>
        <taxon>Eukaryota</taxon>
        <taxon>Fungi</taxon>
        <taxon>Dikarya</taxon>
        <taxon>Ascomycota</taxon>
        <taxon>Pezizomycotina</taxon>
        <taxon>Sordariomycetes</taxon>
        <taxon>Sordariomycetidae</taxon>
        <taxon>Sordariales</taxon>
        <taxon>Chaetomiaceae</taxon>
        <taxon>Canariomyces</taxon>
    </lineage>
</organism>
<feature type="transmembrane region" description="Helical" evidence="1">
    <location>
        <begin position="25"/>
        <end position="44"/>
    </location>
</feature>
<evidence type="ECO:0000313" key="2">
    <source>
        <dbReference type="EMBL" id="KAK4108983.1"/>
    </source>
</evidence>
<name>A0AAN6QEY0_9PEZI</name>
<keyword evidence="1" id="KW-1133">Transmembrane helix</keyword>
<protein>
    <submittedName>
        <fullName evidence="2">Uncharacterized protein</fullName>
    </submittedName>
</protein>
<gene>
    <name evidence="2" type="ORF">N656DRAFT_831967</name>
</gene>
<reference evidence="2" key="2">
    <citation type="submission" date="2023-05" db="EMBL/GenBank/DDBJ databases">
        <authorList>
            <consortium name="Lawrence Berkeley National Laboratory"/>
            <person name="Steindorff A."/>
            <person name="Hensen N."/>
            <person name="Bonometti L."/>
            <person name="Westerberg I."/>
            <person name="Brannstrom I.O."/>
            <person name="Guillou S."/>
            <person name="Cros-Aarteil S."/>
            <person name="Calhoun S."/>
            <person name="Haridas S."/>
            <person name="Kuo A."/>
            <person name="Mondo S."/>
            <person name="Pangilinan J."/>
            <person name="Riley R."/>
            <person name="Labutti K."/>
            <person name="Andreopoulos B."/>
            <person name="Lipzen A."/>
            <person name="Chen C."/>
            <person name="Yanf M."/>
            <person name="Daum C."/>
            <person name="Ng V."/>
            <person name="Clum A."/>
            <person name="Ohm R."/>
            <person name="Martin F."/>
            <person name="Silar P."/>
            <person name="Natvig D."/>
            <person name="Lalanne C."/>
            <person name="Gautier V."/>
            <person name="Ament-Velasquez S.L."/>
            <person name="Kruys A."/>
            <person name="Hutchinson M.I."/>
            <person name="Powell A.J."/>
            <person name="Barry K."/>
            <person name="Miller A.N."/>
            <person name="Grigoriev I.V."/>
            <person name="Debuchy R."/>
            <person name="Gladieux P."/>
            <person name="Thoren M.H."/>
            <person name="Johannesson H."/>
        </authorList>
    </citation>
    <scope>NUCLEOTIDE SEQUENCE</scope>
    <source>
        <strain evidence="2">CBS 508.74</strain>
    </source>
</reference>
<dbReference type="Proteomes" id="UP001302812">
    <property type="component" value="Unassembled WGS sequence"/>
</dbReference>
<accession>A0AAN6QEY0</accession>
<dbReference type="EMBL" id="MU853359">
    <property type="protein sequence ID" value="KAK4108983.1"/>
    <property type="molecule type" value="Genomic_DNA"/>
</dbReference>